<dbReference type="SUPFAM" id="SSF47336">
    <property type="entry name" value="ACP-like"/>
    <property type="match status" value="1"/>
</dbReference>
<proteinExistence type="inferred from homology"/>
<evidence type="ECO:0000256" key="2">
    <source>
        <dbReference type="ARBA" id="ARBA00022598"/>
    </source>
</evidence>
<dbReference type="Pfam" id="PF23562">
    <property type="entry name" value="AMP-binding_C_3"/>
    <property type="match status" value="1"/>
</dbReference>
<feature type="non-terminal residue" evidence="4">
    <location>
        <position position="700"/>
    </location>
</feature>
<evidence type="ECO:0000313" key="5">
    <source>
        <dbReference type="Proteomes" id="UP000178493"/>
    </source>
</evidence>
<dbReference type="Gene3D" id="1.10.1200.10">
    <property type="entry name" value="ACP-like"/>
    <property type="match status" value="1"/>
</dbReference>
<dbReference type="Pfam" id="PF00501">
    <property type="entry name" value="AMP-binding"/>
    <property type="match status" value="1"/>
</dbReference>
<sequence>MQKRYQNLGEFLKHIYDTFPDSTALETKKLFRLERYTYKDLGDCGRRVAALLKDAGVQKGDRVLIWTPNLPEWVVVYFGALFLGAVVVPVDPSTSSETISKFVKSTSPRIIFRSKFLGGNLNGLVEKEIFLEELDEVLIKFEPLDWKDNKVGFYDVAEIVFTSGTTSEPKGVILTHKNLLANLESLLQMFPGKNYYRFLSILPLSHMYEQMVGLLGPLSVGARITYLPRLNSLTVARTVRESGITAFIAVPQVLNLLLNSIERKVKEMHFGWWWDFALTISPTLPFMWIRRLLFYPIHRFFGGRLEFIAVGGAPLNYSLARTWELLGVKILQGYGTTEASPLISLNTLEERRLDSVGKLVPGVEVKIEPNGEITVRGENITQGYWQNEEATKKSFADGWYKTGDIGYLDNEGFLYIKGREKFMIVLPDGKNVYPEDIEKKLNNHPAIKESTIVGLKKEGEESVHAVLILKNRLDPNPIVKEINKKLESHQQITSFSLWPQEDFPRTHTLKVDRKEVLDQVSSGLKQVKSITDKATTGDKLIEIVATLSNKVRSEITPEKNLVSNLGFDSLSRLELVALIEEEMGVSVSESSIDSNTTIGNLKQLVGEAEGSGKVVKFKKWPLWGPIKLFRFILQNILLFPIVNIFVLLEVNNRGTLGSLNSPAIFIFNHTSHFDVPVVLKLLPGNIRWYTCVAAAQDYFF</sequence>
<gene>
    <name evidence="4" type="ORF">A2126_00500</name>
</gene>
<evidence type="ECO:0000259" key="3">
    <source>
        <dbReference type="PROSITE" id="PS50075"/>
    </source>
</evidence>
<organism evidence="4 5">
    <name type="scientific">Candidatus Woykebacteria bacterium GWB1_45_5</name>
    <dbReference type="NCBI Taxonomy" id="1802592"/>
    <lineage>
        <taxon>Bacteria</taxon>
        <taxon>Candidatus Woykeibacteriota</taxon>
    </lineage>
</organism>
<dbReference type="AlphaFoldDB" id="A0A1G1W849"/>
<name>A0A1G1W849_9BACT</name>
<dbReference type="InterPro" id="IPR000873">
    <property type="entry name" value="AMP-dep_synth/lig_dom"/>
</dbReference>
<comment type="similarity">
    <text evidence="1">Belongs to the ATP-dependent AMP-binding enzyme family.</text>
</comment>
<feature type="domain" description="Carrier" evidence="3">
    <location>
        <begin position="534"/>
        <end position="609"/>
    </location>
</feature>
<comment type="caution">
    <text evidence="4">The sequence shown here is derived from an EMBL/GenBank/DDBJ whole genome shotgun (WGS) entry which is preliminary data.</text>
</comment>
<reference evidence="4 5" key="1">
    <citation type="journal article" date="2016" name="Nat. Commun.">
        <title>Thousands of microbial genomes shed light on interconnected biogeochemical processes in an aquifer system.</title>
        <authorList>
            <person name="Anantharaman K."/>
            <person name="Brown C.T."/>
            <person name="Hug L.A."/>
            <person name="Sharon I."/>
            <person name="Castelle C.J."/>
            <person name="Probst A.J."/>
            <person name="Thomas B.C."/>
            <person name="Singh A."/>
            <person name="Wilkins M.J."/>
            <person name="Karaoz U."/>
            <person name="Brodie E.L."/>
            <person name="Williams K.H."/>
            <person name="Hubbard S.S."/>
            <person name="Banfield J.F."/>
        </authorList>
    </citation>
    <scope>NUCLEOTIDE SEQUENCE [LARGE SCALE GENOMIC DNA]</scope>
</reference>
<dbReference type="PROSITE" id="PS50075">
    <property type="entry name" value="CARRIER"/>
    <property type="match status" value="1"/>
</dbReference>
<dbReference type="Pfam" id="PF00550">
    <property type="entry name" value="PP-binding"/>
    <property type="match status" value="1"/>
</dbReference>
<dbReference type="Gene3D" id="3.30.300.30">
    <property type="match status" value="1"/>
</dbReference>
<dbReference type="PANTHER" id="PTHR43201:SF5">
    <property type="entry name" value="MEDIUM-CHAIN ACYL-COA LIGASE ACSF2, MITOCHONDRIAL"/>
    <property type="match status" value="1"/>
</dbReference>
<dbReference type="Gene3D" id="3.40.50.12780">
    <property type="entry name" value="N-terminal domain of ligase-like"/>
    <property type="match status" value="1"/>
</dbReference>
<keyword evidence="2" id="KW-0436">Ligase</keyword>
<dbReference type="GO" id="GO:0006631">
    <property type="term" value="P:fatty acid metabolic process"/>
    <property type="evidence" value="ECO:0007669"/>
    <property type="project" value="TreeGrafter"/>
</dbReference>
<dbReference type="PROSITE" id="PS00455">
    <property type="entry name" value="AMP_BINDING"/>
    <property type="match status" value="1"/>
</dbReference>
<dbReference type="InterPro" id="IPR042099">
    <property type="entry name" value="ANL_N_sf"/>
</dbReference>
<dbReference type="InterPro" id="IPR020845">
    <property type="entry name" value="AMP-binding_CS"/>
</dbReference>
<evidence type="ECO:0000256" key="1">
    <source>
        <dbReference type="ARBA" id="ARBA00006432"/>
    </source>
</evidence>
<accession>A0A1G1W849</accession>
<evidence type="ECO:0000313" key="4">
    <source>
        <dbReference type="EMBL" id="OGY23846.1"/>
    </source>
</evidence>
<dbReference type="InterPro" id="IPR009081">
    <property type="entry name" value="PP-bd_ACP"/>
</dbReference>
<dbReference type="EMBL" id="MHCO01000027">
    <property type="protein sequence ID" value="OGY23846.1"/>
    <property type="molecule type" value="Genomic_DNA"/>
</dbReference>
<dbReference type="Proteomes" id="UP000178493">
    <property type="component" value="Unassembled WGS sequence"/>
</dbReference>
<dbReference type="GO" id="GO:0031956">
    <property type="term" value="F:medium-chain fatty acid-CoA ligase activity"/>
    <property type="evidence" value="ECO:0007669"/>
    <property type="project" value="TreeGrafter"/>
</dbReference>
<dbReference type="InterPro" id="IPR045851">
    <property type="entry name" value="AMP-bd_C_sf"/>
</dbReference>
<dbReference type="SUPFAM" id="SSF56801">
    <property type="entry name" value="Acetyl-CoA synthetase-like"/>
    <property type="match status" value="1"/>
</dbReference>
<dbReference type="InterPro" id="IPR036736">
    <property type="entry name" value="ACP-like_sf"/>
</dbReference>
<dbReference type="PANTHER" id="PTHR43201">
    <property type="entry name" value="ACYL-COA SYNTHETASE"/>
    <property type="match status" value="1"/>
</dbReference>
<protein>
    <recommendedName>
        <fullName evidence="3">Carrier domain-containing protein</fullName>
    </recommendedName>
</protein>